<evidence type="ECO:0000259" key="4">
    <source>
        <dbReference type="PROSITE" id="PS50214"/>
    </source>
</evidence>
<dbReference type="InterPro" id="IPR024079">
    <property type="entry name" value="MetalloPept_cat_dom_sf"/>
</dbReference>
<dbReference type="EnsemblMetazoa" id="XM_019999530.1">
    <property type="protein sequence ID" value="XP_019855089.1"/>
    <property type="gene ID" value="LOC105314001"/>
</dbReference>
<dbReference type="Proteomes" id="UP000007879">
    <property type="component" value="Unassembled WGS sequence"/>
</dbReference>
<feature type="domain" description="Disintegrin" evidence="4">
    <location>
        <begin position="431"/>
        <end position="521"/>
    </location>
</feature>
<dbReference type="GeneID" id="105314001"/>
<dbReference type="GO" id="GO:0006509">
    <property type="term" value="P:membrane protein ectodomain proteolysis"/>
    <property type="evidence" value="ECO:0007669"/>
    <property type="project" value="TreeGrafter"/>
</dbReference>
<protein>
    <recommendedName>
        <fullName evidence="8">Disintegrin domain-containing protein</fullName>
    </recommendedName>
</protein>
<keyword evidence="3" id="KW-0732">Signal</keyword>
<feature type="active site" evidence="1">
    <location>
        <position position="365"/>
    </location>
</feature>
<organism evidence="6 7">
    <name type="scientific">Amphimedon queenslandica</name>
    <name type="common">Sponge</name>
    <dbReference type="NCBI Taxonomy" id="400682"/>
    <lineage>
        <taxon>Eukaryota</taxon>
        <taxon>Metazoa</taxon>
        <taxon>Porifera</taxon>
        <taxon>Demospongiae</taxon>
        <taxon>Heteroscleromorpha</taxon>
        <taxon>Haplosclerida</taxon>
        <taxon>Niphatidae</taxon>
        <taxon>Amphimedon</taxon>
    </lineage>
</organism>
<keyword evidence="2" id="KW-0812">Transmembrane</keyword>
<dbReference type="SUPFAM" id="SSF57552">
    <property type="entry name" value="Blood coagulation inhibitor (disintegrin)"/>
    <property type="match status" value="1"/>
</dbReference>
<dbReference type="GO" id="GO:0004222">
    <property type="term" value="F:metalloendopeptidase activity"/>
    <property type="evidence" value="ECO:0007669"/>
    <property type="project" value="InterPro"/>
</dbReference>
<evidence type="ECO:0000256" key="2">
    <source>
        <dbReference type="SAM" id="Phobius"/>
    </source>
</evidence>
<feature type="domain" description="Peptidase M12B" evidence="5">
    <location>
        <begin position="199"/>
        <end position="430"/>
    </location>
</feature>
<feature type="signal peptide" evidence="3">
    <location>
        <begin position="1"/>
        <end position="19"/>
    </location>
</feature>
<name>A0AAN0JDL3_AMPQE</name>
<feature type="chain" id="PRO_5043020246" description="Disintegrin domain-containing protein" evidence="3">
    <location>
        <begin position="20"/>
        <end position="692"/>
    </location>
</feature>
<keyword evidence="1" id="KW-0479">Metal-binding</keyword>
<evidence type="ECO:0000256" key="1">
    <source>
        <dbReference type="PROSITE-ProRule" id="PRU00276"/>
    </source>
</evidence>
<dbReference type="SMART" id="SM00050">
    <property type="entry name" value="DISIN"/>
    <property type="match status" value="1"/>
</dbReference>
<keyword evidence="2" id="KW-1133">Transmembrane helix</keyword>
<sequence>MNGYFTLLILSLLSTGILSFEDYVQYYEFVAVQPSIIDTSDRHISAYLNFNAHGRNFRLHMTTNQHLFSTDFKLKLHKENGVHRHVAMDTRHIVIGHIIGEDNSIVHGKIKDNYFEGIIHSQKETYHVEHIKNHFKEHRDFKNGQNVVVYKTSDVNFTHPTTCGISDKLLRIQESAKHIRYSSSFSNRLRKRQSDGALNTCSMHVYADYKFYSQVGDNDEATTLEIMALHITESNIIYRDTTFQNGDQSLTNYGLAITAADVIASNSPSENPLYGNFQVDELLQNFAAFDFNSVCLGHLFTYSDFSGTIGLAYVADPDGGRAGGICQERTQTFGGELNLNTGLTTLITFGRRLPQAVSVITTAHEIGHNFGSPHDPEGTCAPGGSQGNYIMYATATDGTLPNNKQFSSCSRDIMGKTIVNNGDCFILEPFFQVCGNGIVEGTEECDCGSNSTCKSNDACCRIGECLLEPNATCSPNKYTCCTSDCTPSAVGTVCSRGDECLVESTCNGLNETCPTPTRDNSSFCNNDNNVCVDGVCSGSVCIRYNVPSCFCTEDSKLCDVCCMFDGECTSTFDRQGVVNATILSGFPCKDFTGYCDDNRECIFVDTNIPLDDLADLIPSFSSIVDWIKDNWYWVVGGVALTIIVIILLQVTYRRKNKKKTKKKVTNERPSAASENLGLLEQRRRQQTEATRL</sequence>
<feature type="binding site" evidence="1">
    <location>
        <position position="374"/>
    </location>
    <ligand>
        <name>Zn(2+)</name>
        <dbReference type="ChEBI" id="CHEBI:29105"/>
        <note>catalytic</note>
    </ligand>
</feature>
<feature type="binding site" evidence="1">
    <location>
        <position position="368"/>
    </location>
    <ligand>
        <name>Zn(2+)</name>
        <dbReference type="ChEBI" id="CHEBI:29105"/>
        <note>catalytic</note>
    </ligand>
</feature>
<evidence type="ECO:0000259" key="5">
    <source>
        <dbReference type="PROSITE" id="PS50215"/>
    </source>
</evidence>
<dbReference type="PROSITE" id="PS50215">
    <property type="entry name" value="ADAM_MEPRO"/>
    <property type="match status" value="1"/>
</dbReference>
<evidence type="ECO:0000313" key="6">
    <source>
        <dbReference type="EnsemblMetazoa" id="XP_019855089.1"/>
    </source>
</evidence>
<keyword evidence="1" id="KW-0862">Zinc</keyword>
<dbReference type="GO" id="GO:0005886">
    <property type="term" value="C:plasma membrane"/>
    <property type="evidence" value="ECO:0007669"/>
    <property type="project" value="TreeGrafter"/>
</dbReference>
<dbReference type="InterPro" id="IPR001762">
    <property type="entry name" value="Disintegrin_dom"/>
</dbReference>
<dbReference type="InterPro" id="IPR051489">
    <property type="entry name" value="ADAM_Metalloproteinase"/>
</dbReference>
<keyword evidence="7" id="KW-1185">Reference proteome</keyword>
<keyword evidence="2" id="KW-0472">Membrane</keyword>
<dbReference type="RefSeq" id="XP_019855089.1">
    <property type="nucleotide sequence ID" value="XM_019999530.1"/>
</dbReference>
<evidence type="ECO:0000313" key="7">
    <source>
        <dbReference type="Proteomes" id="UP000007879"/>
    </source>
</evidence>
<evidence type="ECO:0008006" key="8">
    <source>
        <dbReference type="Google" id="ProtNLM"/>
    </source>
</evidence>
<dbReference type="AlphaFoldDB" id="A0AAN0JDL3"/>
<feature type="binding site" evidence="1">
    <location>
        <position position="364"/>
    </location>
    <ligand>
        <name>Zn(2+)</name>
        <dbReference type="ChEBI" id="CHEBI:29105"/>
        <note>catalytic</note>
    </ligand>
</feature>
<dbReference type="SUPFAM" id="SSF55486">
    <property type="entry name" value="Metalloproteases ('zincins'), catalytic domain"/>
    <property type="match status" value="1"/>
</dbReference>
<dbReference type="PROSITE" id="PS50214">
    <property type="entry name" value="DISINTEGRIN_2"/>
    <property type="match status" value="1"/>
</dbReference>
<proteinExistence type="predicted"/>
<dbReference type="InterPro" id="IPR036436">
    <property type="entry name" value="Disintegrin_dom_sf"/>
</dbReference>
<comment type="caution">
    <text evidence="1">Lacks conserved residue(s) required for the propagation of feature annotation.</text>
</comment>
<feature type="transmembrane region" description="Helical" evidence="2">
    <location>
        <begin position="631"/>
        <end position="652"/>
    </location>
</feature>
<reference evidence="7" key="1">
    <citation type="journal article" date="2010" name="Nature">
        <title>The Amphimedon queenslandica genome and the evolution of animal complexity.</title>
        <authorList>
            <person name="Srivastava M."/>
            <person name="Simakov O."/>
            <person name="Chapman J."/>
            <person name="Fahey B."/>
            <person name="Gauthier M.E."/>
            <person name="Mitros T."/>
            <person name="Richards G.S."/>
            <person name="Conaco C."/>
            <person name="Dacre M."/>
            <person name="Hellsten U."/>
            <person name="Larroux C."/>
            <person name="Putnam N.H."/>
            <person name="Stanke M."/>
            <person name="Adamska M."/>
            <person name="Darling A."/>
            <person name="Degnan S.M."/>
            <person name="Oakley T.H."/>
            <person name="Plachetzki D.C."/>
            <person name="Zhai Y."/>
            <person name="Adamski M."/>
            <person name="Calcino A."/>
            <person name="Cummins S.F."/>
            <person name="Goodstein D.M."/>
            <person name="Harris C."/>
            <person name="Jackson D.J."/>
            <person name="Leys S.P."/>
            <person name="Shu S."/>
            <person name="Woodcroft B.J."/>
            <person name="Vervoort M."/>
            <person name="Kosik K.S."/>
            <person name="Manning G."/>
            <person name="Degnan B.M."/>
            <person name="Rokhsar D.S."/>
        </authorList>
    </citation>
    <scope>NUCLEOTIDE SEQUENCE [LARGE SCALE GENOMIC DNA]</scope>
</reference>
<reference evidence="6" key="2">
    <citation type="submission" date="2024-06" db="UniProtKB">
        <authorList>
            <consortium name="EnsemblMetazoa"/>
        </authorList>
    </citation>
    <scope>IDENTIFICATION</scope>
</reference>
<dbReference type="Pfam" id="PF13688">
    <property type="entry name" value="Reprolysin_5"/>
    <property type="match status" value="1"/>
</dbReference>
<dbReference type="PANTHER" id="PTHR45702">
    <property type="entry name" value="ADAM10/ADAM17 METALLOPEPTIDASE FAMILY MEMBER"/>
    <property type="match status" value="1"/>
</dbReference>
<dbReference type="Pfam" id="PF00200">
    <property type="entry name" value="Disintegrin"/>
    <property type="match status" value="1"/>
</dbReference>
<evidence type="ECO:0000256" key="3">
    <source>
        <dbReference type="SAM" id="SignalP"/>
    </source>
</evidence>
<accession>A0AAN0JDL3</accession>
<dbReference type="Gene3D" id="3.40.390.10">
    <property type="entry name" value="Collagenase (Catalytic Domain)"/>
    <property type="match status" value="1"/>
</dbReference>
<dbReference type="InterPro" id="IPR001590">
    <property type="entry name" value="Peptidase_M12B"/>
</dbReference>
<dbReference type="PANTHER" id="PTHR45702:SF2">
    <property type="entry name" value="KUZBANIAN, ISOFORM A"/>
    <property type="match status" value="1"/>
</dbReference>
<dbReference type="Gene3D" id="4.10.70.10">
    <property type="entry name" value="Disintegrin domain"/>
    <property type="match status" value="1"/>
</dbReference>
<dbReference type="GO" id="GO:0046872">
    <property type="term" value="F:metal ion binding"/>
    <property type="evidence" value="ECO:0007669"/>
    <property type="project" value="UniProtKB-KW"/>
</dbReference>
<dbReference type="KEGG" id="aqu:105314001"/>
<dbReference type="GO" id="GO:0007219">
    <property type="term" value="P:Notch signaling pathway"/>
    <property type="evidence" value="ECO:0007669"/>
    <property type="project" value="TreeGrafter"/>
</dbReference>